<keyword evidence="1" id="KW-1133">Transmembrane helix</keyword>
<gene>
    <name evidence="2" type="ORF">BC6307_09315</name>
</gene>
<feature type="transmembrane region" description="Helical" evidence="1">
    <location>
        <begin position="129"/>
        <end position="153"/>
    </location>
</feature>
<evidence type="ECO:0000313" key="3">
    <source>
        <dbReference type="Proteomes" id="UP000215224"/>
    </source>
</evidence>
<name>A0A223KPL8_9BACI</name>
<feature type="transmembrane region" description="Helical" evidence="1">
    <location>
        <begin position="20"/>
        <end position="40"/>
    </location>
</feature>
<dbReference type="Proteomes" id="UP000215224">
    <property type="component" value="Chromosome"/>
</dbReference>
<dbReference type="STRING" id="1314751.GCA_001591425_00877"/>
<keyword evidence="3" id="KW-1185">Reference proteome</keyword>
<organism evidence="2 3">
    <name type="scientific">Sutcliffiella cohnii</name>
    <dbReference type="NCBI Taxonomy" id="33932"/>
    <lineage>
        <taxon>Bacteria</taxon>
        <taxon>Bacillati</taxon>
        <taxon>Bacillota</taxon>
        <taxon>Bacilli</taxon>
        <taxon>Bacillales</taxon>
        <taxon>Bacillaceae</taxon>
        <taxon>Sutcliffiella</taxon>
    </lineage>
</organism>
<keyword evidence="1" id="KW-0812">Transmembrane</keyword>
<sequence length="254" mass="29149">MRTLTGLLRKDWMLSQTWFLRNLLVIFAIWLVSIGIGQYFNELEVPFYALGFIVSLHIFYPLWHILTSLSYEAKTQVWLHNPNSMVLFIGSKLIMAVVSALLSILLSMLLYGISILLFKNLLEMDFSDFINVTTGVWLASIYIAVWAIFYWSIYYTLIMKMKNKIIVSIIVAILAYATMIPHTLFSNSAMYTRLLEIGPIPINLYQSIFTNNEDEILYEFALNNASIGLLVFYGGIALLLFLVSARLVNKKVEL</sequence>
<reference evidence="2 3" key="1">
    <citation type="submission" date="2016-12" db="EMBL/GenBank/DDBJ databases">
        <title>The whole genome sequencing and assembly of Bacillus cohnii DSM 6307T strain.</title>
        <authorList>
            <person name="Lee Y.-J."/>
            <person name="Yi H."/>
            <person name="Bahn Y.-S."/>
            <person name="Kim J.F."/>
            <person name="Lee D.-W."/>
        </authorList>
    </citation>
    <scope>NUCLEOTIDE SEQUENCE [LARGE SCALE GENOMIC DNA]</scope>
    <source>
        <strain evidence="2 3">DSM 6307</strain>
    </source>
</reference>
<protein>
    <submittedName>
        <fullName evidence="2">Uncharacterized protein</fullName>
    </submittedName>
</protein>
<evidence type="ECO:0000256" key="1">
    <source>
        <dbReference type="SAM" id="Phobius"/>
    </source>
</evidence>
<evidence type="ECO:0000313" key="2">
    <source>
        <dbReference type="EMBL" id="AST91465.1"/>
    </source>
</evidence>
<accession>A0A223KPL8</accession>
<dbReference type="KEGG" id="bcoh:BC6307_09315"/>
<feature type="transmembrane region" description="Helical" evidence="1">
    <location>
        <begin position="227"/>
        <end position="248"/>
    </location>
</feature>
<keyword evidence="1" id="KW-0472">Membrane</keyword>
<feature type="transmembrane region" description="Helical" evidence="1">
    <location>
        <begin position="93"/>
        <end position="117"/>
    </location>
</feature>
<dbReference type="RefSeq" id="WP_066412622.1">
    <property type="nucleotide sequence ID" value="NZ_CP018866.1"/>
</dbReference>
<proteinExistence type="predicted"/>
<dbReference type="EMBL" id="CP018866">
    <property type="protein sequence ID" value="AST91465.1"/>
    <property type="molecule type" value="Genomic_DNA"/>
</dbReference>
<feature type="transmembrane region" description="Helical" evidence="1">
    <location>
        <begin position="165"/>
        <end position="185"/>
    </location>
</feature>
<feature type="transmembrane region" description="Helical" evidence="1">
    <location>
        <begin position="46"/>
        <end position="66"/>
    </location>
</feature>
<dbReference type="AlphaFoldDB" id="A0A223KPL8"/>